<reference evidence="3" key="2">
    <citation type="journal article" date="2024" name="Plant">
        <title>Genomic evolution and insights into agronomic trait innovations of Sesamum species.</title>
        <authorList>
            <person name="Miao H."/>
            <person name="Wang L."/>
            <person name="Qu L."/>
            <person name="Liu H."/>
            <person name="Sun Y."/>
            <person name="Le M."/>
            <person name="Wang Q."/>
            <person name="Wei S."/>
            <person name="Zheng Y."/>
            <person name="Lin W."/>
            <person name="Duan Y."/>
            <person name="Cao H."/>
            <person name="Xiong S."/>
            <person name="Wang X."/>
            <person name="Wei L."/>
            <person name="Li C."/>
            <person name="Ma Q."/>
            <person name="Ju M."/>
            <person name="Zhao R."/>
            <person name="Li G."/>
            <person name="Mu C."/>
            <person name="Tian Q."/>
            <person name="Mei H."/>
            <person name="Zhang T."/>
            <person name="Gao T."/>
            <person name="Zhang H."/>
        </authorList>
    </citation>
    <scope>NUCLEOTIDE SEQUENCE</scope>
    <source>
        <strain evidence="3">G02</strain>
    </source>
</reference>
<sequence length="113" mass="12541">MESSSSEVVIMKPVLLKAGIPLAISLAGFVVARIVARKSCTLPTASSGSSQRQDTGSSVEDDRALEPSVVDDSCELQEVILGLRSRIEEMQDRELQLEKRFLRYQDLKDQERC</sequence>
<name>A0AAW2R4E9_SESRA</name>
<organism evidence="3">
    <name type="scientific">Sesamum radiatum</name>
    <name type="common">Black benniseed</name>
    <dbReference type="NCBI Taxonomy" id="300843"/>
    <lineage>
        <taxon>Eukaryota</taxon>
        <taxon>Viridiplantae</taxon>
        <taxon>Streptophyta</taxon>
        <taxon>Embryophyta</taxon>
        <taxon>Tracheophyta</taxon>
        <taxon>Spermatophyta</taxon>
        <taxon>Magnoliopsida</taxon>
        <taxon>eudicotyledons</taxon>
        <taxon>Gunneridae</taxon>
        <taxon>Pentapetalae</taxon>
        <taxon>asterids</taxon>
        <taxon>lamiids</taxon>
        <taxon>Lamiales</taxon>
        <taxon>Pedaliaceae</taxon>
        <taxon>Sesamum</taxon>
    </lineage>
</organism>
<keyword evidence="2" id="KW-0812">Transmembrane</keyword>
<evidence type="ECO:0000313" key="3">
    <source>
        <dbReference type="EMBL" id="KAL0374975.1"/>
    </source>
</evidence>
<proteinExistence type="predicted"/>
<feature type="compositionally biased region" description="Polar residues" evidence="1">
    <location>
        <begin position="41"/>
        <end position="58"/>
    </location>
</feature>
<keyword evidence="2" id="KW-0472">Membrane</keyword>
<keyword evidence="2" id="KW-1133">Transmembrane helix</keyword>
<evidence type="ECO:0000256" key="1">
    <source>
        <dbReference type="SAM" id="MobiDB-lite"/>
    </source>
</evidence>
<accession>A0AAW2R4E9</accession>
<reference evidence="3" key="1">
    <citation type="submission" date="2020-06" db="EMBL/GenBank/DDBJ databases">
        <authorList>
            <person name="Li T."/>
            <person name="Hu X."/>
            <person name="Zhang T."/>
            <person name="Song X."/>
            <person name="Zhang H."/>
            <person name="Dai N."/>
            <person name="Sheng W."/>
            <person name="Hou X."/>
            <person name="Wei L."/>
        </authorList>
    </citation>
    <scope>NUCLEOTIDE SEQUENCE</scope>
    <source>
        <strain evidence="3">G02</strain>
        <tissue evidence="3">Leaf</tissue>
    </source>
</reference>
<gene>
    <name evidence="3" type="ORF">Sradi_3413200</name>
</gene>
<evidence type="ECO:0000256" key="2">
    <source>
        <dbReference type="SAM" id="Phobius"/>
    </source>
</evidence>
<dbReference type="AlphaFoldDB" id="A0AAW2R4E9"/>
<feature type="transmembrane region" description="Helical" evidence="2">
    <location>
        <begin position="14"/>
        <end position="36"/>
    </location>
</feature>
<feature type="region of interest" description="Disordered" evidence="1">
    <location>
        <begin position="41"/>
        <end position="69"/>
    </location>
</feature>
<protein>
    <submittedName>
        <fullName evidence="3">Uncharacterized protein</fullName>
    </submittedName>
</protein>
<dbReference type="EMBL" id="JACGWJ010000014">
    <property type="protein sequence ID" value="KAL0374975.1"/>
    <property type="molecule type" value="Genomic_DNA"/>
</dbReference>
<comment type="caution">
    <text evidence="3">The sequence shown here is derived from an EMBL/GenBank/DDBJ whole genome shotgun (WGS) entry which is preliminary data.</text>
</comment>